<proteinExistence type="inferred from homology"/>
<dbReference type="CDD" id="cd01894">
    <property type="entry name" value="EngA1"/>
    <property type="match status" value="1"/>
</dbReference>
<evidence type="ECO:0000313" key="13">
    <source>
        <dbReference type="Proteomes" id="UP001056383"/>
    </source>
</evidence>
<dbReference type="InterPro" id="IPR015946">
    <property type="entry name" value="KH_dom-like_a/b"/>
</dbReference>
<evidence type="ECO:0000256" key="1">
    <source>
        <dbReference type="ARBA" id="ARBA00008279"/>
    </source>
</evidence>
<dbReference type="InterPro" id="IPR016484">
    <property type="entry name" value="GTPase_Der"/>
</dbReference>
<reference evidence="12" key="1">
    <citation type="submission" date="2022-04" db="EMBL/GenBank/DDBJ databases">
        <title>Systematic whole-genome sequencing reveals an unexpected diversity among actinomycetoma pathogens and provides insights into their antibacterial susceptibilities.</title>
        <authorList>
            <person name="Watson A.K."/>
            <person name="Kepplinger B."/>
            <person name="Bakhiet S.M."/>
            <person name="Mhmoud N.A."/>
            <person name="Chapman J."/>
            <person name="Allenby N."/>
            <person name="Mickiewicz K."/>
            <person name="Goodfellow M."/>
            <person name="Fahal A.H."/>
            <person name="Errington J."/>
        </authorList>
    </citation>
    <scope>NUCLEOTIDE SEQUENCE</scope>
    <source>
        <strain evidence="12">SD 504</strain>
    </source>
</reference>
<dbReference type="CDD" id="cd01895">
    <property type="entry name" value="EngA2"/>
    <property type="match status" value="1"/>
</dbReference>
<accession>A0ABY4TJM4</accession>
<evidence type="ECO:0000256" key="9">
    <source>
        <dbReference type="PROSITE-ProRule" id="PRU01049"/>
    </source>
</evidence>
<dbReference type="Pfam" id="PF01926">
    <property type="entry name" value="MMR_HSR1"/>
    <property type="match status" value="2"/>
</dbReference>
<feature type="binding site" evidence="8">
    <location>
        <begin position="98"/>
        <end position="102"/>
    </location>
    <ligand>
        <name>GTP</name>
        <dbReference type="ChEBI" id="CHEBI:37565"/>
        <label>1</label>
    </ligand>
</feature>
<feature type="binding site" evidence="8">
    <location>
        <begin position="51"/>
        <end position="58"/>
    </location>
    <ligand>
        <name>GTP</name>
        <dbReference type="ChEBI" id="CHEBI:37565"/>
        <label>1</label>
    </ligand>
</feature>
<dbReference type="SUPFAM" id="SSF52540">
    <property type="entry name" value="P-loop containing nucleoside triphosphate hydrolases"/>
    <property type="match status" value="2"/>
</dbReference>
<dbReference type="SMART" id="SM00382">
    <property type="entry name" value="AAA"/>
    <property type="match status" value="2"/>
</dbReference>
<keyword evidence="5 8" id="KW-0547">Nucleotide-binding</keyword>
<evidence type="ECO:0000256" key="6">
    <source>
        <dbReference type="ARBA" id="ARBA00023134"/>
    </source>
</evidence>
<comment type="similarity">
    <text evidence="1 8 9 10">Belongs to the TRAFAC class TrmE-Era-EngA-EngB-Septin-like GTPase superfamily. EngA (Der) GTPase family.</text>
</comment>
<evidence type="ECO:0000256" key="3">
    <source>
        <dbReference type="ARBA" id="ARBA00022517"/>
    </source>
</evidence>
<dbReference type="Gene3D" id="3.40.50.300">
    <property type="entry name" value="P-loop containing nucleotide triphosphate hydrolases"/>
    <property type="match status" value="2"/>
</dbReference>
<comment type="subunit">
    <text evidence="8">Associates with the 50S ribosomal subunit.</text>
</comment>
<dbReference type="InterPro" id="IPR032859">
    <property type="entry name" value="KH_dom-like"/>
</dbReference>
<keyword evidence="13" id="KW-1185">Reference proteome</keyword>
<feature type="binding site" evidence="8">
    <location>
        <begin position="273"/>
        <end position="277"/>
    </location>
    <ligand>
        <name>GTP</name>
        <dbReference type="ChEBI" id="CHEBI:37565"/>
        <label>2</label>
    </ligand>
</feature>
<evidence type="ECO:0000256" key="5">
    <source>
        <dbReference type="ARBA" id="ARBA00022741"/>
    </source>
</evidence>
<dbReference type="PANTHER" id="PTHR43834:SF6">
    <property type="entry name" value="GTPASE DER"/>
    <property type="match status" value="1"/>
</dbReference>
<dbReference type="PRINTS" id="PR00326">
    <property type="entry name" value="GTP1OBG"/>
</dbReference>
<feature type="binding site" evidence="8">
    <location>
        <begin position="160"/>
        <end position="163"/>
    </location>
    <ligand>
        <name>GTP</name>
        <dbReference type="ChEBI" id="CHEBI:37565"/>
        <label>1</label>
    </ligand>
</feature>
<dbReference type="InterPro" id="IPR006073">
    <property type="entry name" value="GTP-bd"/>
</dbReference>
<dbReference type="InterPro" id="IPR027417">
    <property type="entry name" value="P-loop_NTPase"/>
</dbReference>
<dbReference type="PROSITE" id="PS51712">
    <property type="entry name" value="G_ENGA"/>
    <property type="match status" value="2"/>
</dbReference>
<dbReference type="NCBIfam" id="TIGR03594">
    <property type="entry name" value="GTPase_EngA"/>
    <property type="match status" value="1"/>
</dbReference>
<evidence type="ECO:0000259" key="11">
    <source>
        <dbReference type="PROSITE" id="PS51712"/>
    </source>
</evidence>
<evidence type="ECO:0000256" key="8">
    <source>
        <dbReference type="HAMAP-Rule" id="MF_00195"/>
    </source>
</evidence>
<evidence type="ECO:0000256" key="4">
    <source>
        <dbReference type="ARBA" id="ARBA00022737"/>
    </source>
</evidence>
<organism evidence="12 13">
    <name type="scientific">Streptomyces sudanensis</name>
    <dbReference type="NCBI Taxonomy" id="436397"/>
    <lineage>
        <taxon>Bacteria</taxon>
        <taxon>Bacillati</taxon>
        <taxon>Actinomycetota</taxon>
        <taxon>Actinomycetes</taxon>
        <taxon>Kitasatosporales</taxon>
        <taxon>Streptomycetaceae</taxon>
        <taxon>Streptomyces</taxon>
    </lineage>
</organism>
<keyword evidence="3 8" id="KW-0690">Ribosome biogenesis</keyword>
<feature type="binding site" evidence="8">
    <location>
        <begin position="226"/>
        <end position="233"/>
    </location>
    <ligand>
        <name>GTP</name>
        <dbReference type="ChEBI" id="CHEBI:37565"/>
        <label>2</label>
    </ligand>
</feature>
<evidence type="ECO:0000256" key="7">
    <source>
        <dbReference type="ARBA" id="ARBA00032345"/>
    </source>
</evidence>
<dbReference type="PANTHER" id="PTHR43834">
    <property type="entry name" value="GTPASE DER"/>
    <property type="match status" value="1"/>
</dbReference>
<dbReference type="Gene3D" id="3.30.300.20">
    <property type="match status" value="1"/>
</dbReference>
<protein>
    <recommendedName>
        <fullName evidence="2 8">GTPase Der</fullName>
    </recommendedName>
    <alternativeName>
        <fullName evidence="7 8">GTP-binding protein EngA</fullName>
    </alternativeName>
</protein>
<feature type="domain" description="EngA-type G" evidence="11">
    <location>
        <begin position="45"/>
        <end position="208"/>
    </location>
</feature>
<evidence type="ECO:0000256" key="10">
    <source>
        <dbReference type="RuleBase" id="RU004481"/>
    </source>
</evidence>
<dbReference type="RefSeq" id="WP_010471388.1">
    <property type="nucleotide sequence ID" value="NZ_CP095474.1"/>
</dbReference>
<dbReference type="Proteomes" id="UP001056383">
    <property type="component" value="Chromosome"/>
</dbReference>
<dbReference type="InterPro" id="IPR003593">
    <property type="entry name" value="AAA+_ATPase"/>
</dbReference>
<keyword evidence="6 8" id="KW-0342">GTP-binding</keyword>
<feature type="binding site" evidence="8">
    <location>
        <begin position="338"/>
        <end position="341"/>
    </location>
    <ligand>
        <name>GTP</name>
        <dbReference type="ChEBI" id="CHEBI:37565"/>
        <label>2</label>
    </ligand>
</feature>
<dbReference type="NCBIfam" id="NF002828">
    <property type="entry name" value="PRK03003.1"/>
    <property type="match status" value="1"/>
</dbReference>
<dbReference type="HAMAP" id="MF_00195">
    <property type="entry name" value="GTPase_Der"/>
    <property type="match status" value="1"/>
</dbReference>
<feature type="domain" description="EngA-type G" evidence="11">
    <location>
        <begin position="220"/>
        <end position="393"/>
    </location>
</feature>
<dbReference type="InterPro" id="IPR031166">
    <property type="entry name" value="G_ENGA"/>
</dbReference>
<dbReference type="EMBL" id="CP095474">
    <property type="protein sequence ID" value="URN17866.1"/>
    <property type="molecule type" value="Genomic_DNA"/>
</dbReference>
<evidence type="ECO:0000313" key="12">
    <source>
        <dbReference type="EMBL" id="URN17866.1"/>
    </source>
</evidence>
<keyword evidence="4 10" id="KW-0677">Repeat</keyword>
<dbReference type="NCBIfam" id="TIGR00231">
    <property type="entry name" value="small_GTP"/>
    <property type="match status" value="2"/>
</dbReference>
<dbReference type="Pfam" id="PF14714">
    <property type="entry name" value="KH_dom-like"/>
    <property type="match status" value="1"/>
</dbReference>
<gene>
    <name evidence="8 12" type="primary">der</name>
    <name evidence="12" type="ORF">MW084_20200</name>
</gene>
<dbReference type="InterPro" id="IPR005225">
    <property type="entry name" value="Small_GTP-bd"/>
</dbReference>
<dbReference type="PIRSF" id="PIRSF006485">
    <property type="entry name" value="GTP-binding_EngA"/>
    <property type="match status" value="1"/>
</dbReference>
<name>A0ABY4TJM4_9ACTN</name>
<sequence length="482" mass="52488">MNDQHDHGALGDAEYAEFMELAAEEGFDADEVEGAIEEAGHGPLPVLAVVGRPNVGKSTLVNRIIGRREAVVEDRPGVTRDRVTYEAEWAGRRFKVVDTGGWEQDVFGIDASVAAQAEFAIDAADAVVFVVDATVGATDTDEAVVKLLRRAGKPVVLAANKVDGPSGEADAAMLWSLGLGEPFPVSALHGRGTGDLLDEVLKALPEAPEQTFGAAVGGPRRVALVGRPNVGKSSLLNKLAGEERVVVNELAGTTRDPVDELIELGGKTWKFVDTAGIRKKVHLQEGADYYASLRTAAAVEKAEVAVVLIDTTESISVQDQRIITMAVEAGRALVIAYNKWDELDEERRYYLEREIETEMQQVSWAPRVNVSARTGRHMDKLVPAIETALAGWETRVPTGRLNAFLGELVAAHPHPIRGGKQPRILFGTQAGTKPPRFVLFASGFLEHGYRRFVERRLREEFGFDGTPIHLSVRVREKRGRKK</sequence>
<evidence type="ECO:0000256" key="2">
    <source>
        <dbReference type="ARBA" id="ARBA00020953"/>
    </source>
</evidence>
<comment type="function">
    <text evidence="8 10">GTPase that plays an essential role in the late steps of ribosome biogenesis.</text>
</comment>